<dbReference type="GO" id="GO:0043634">
    <property type="term" value="P:polyadenylation-dependent ncRNA catabolic process"/>
    <property type="evidence" value="ECO:0007669"/>
    <property type="project" value="TreeGrafter"/>
</dbReference>
<dbReference type="GO" id="GO:0010629">
    <property type="term" value="P:negative regulation of gene expression"/>
    <property type="evidence" value="ECO:0007669"/>
    <property type="project" value="UniProtKB-ARBA"/>
</dbReference>
<dbReference type="GO" id="GO:0031499">
    <property type="term" value="C:TRAMP complex"/>
    <property type="evidence" value="ECO:0007669"/>
    <property type="project" value="TreeGrafter"/>
</dbReference>
<proteinExistence type="inferred from homology"/>
<dbReference type="FunFam" id="1.10.1410.10:FF:000003">
    <property type="entry name" value="non-canonical poly(A) RNA polymerase PAPD7"/>
    <property type="match status" value="1"/>
</dbReference>
<protein>
    <recommendedName>
        <fullName evidence="3">polynucleotide adenylyltransferase</fullName>
        <ecNumber evidence="3">2.7.7.19</ecNumber>
    </recommendedName>
</protein>
<feature type="compositionally biased region" description="Basic and acidic residues" evidence="7">
    <location>
        <begin position="58"/>
        <end position="67"/>
    </location>
</feature>
<name>A0A164QWE5_9AGAM</name>
<sequence>MTTTTTTLTGFTGAQDFIPFNDSSSIATSSRAPSAEPREQSHPRRGKTPVDSPSLKRKGGDGRDARPGKRKRGPEISHIPWEEHINRDDCLNVADLLHREALAFTNWISPTPEEHEIRSLVVQQIERVVKRAFPDATLLPFGSFQTKLYLPTADIDLVLQSHELSNRDKKRTLVALANALKRSGITDQVTVIAQARVPIVKFVTEIGQFPVDISINQENGVAAGALLNRFLEELPAIRCLVFVAKAFLSQRSINEVFTGGLGSYSTVLLVISFLQMHPKHRRAEIDPSHNLGVLIPEFFECYGKCFNYTEVGISVREGGTYYNKYERGWADPRQGFLLSVEDPVDPSNDVSKGSFSIPRVRSAFAGAFDRLTQSLFMEAKYSRTERGIWPDGSSSILANILSVTPEVSFLSSSALK</sequence>
<evidence type="ECO:0000313" key="11">
    <source>
        <dbReference type="Proteomes" id="UP000076722"/>
    </source>
</evidence>
<accession>A0A164QWE5</accession>
<dbReference type="OrthoDB" id="273917at2759"/>
<evidence type="ECO:0000256" key="5">
    <source>
        <dbReference type="ARBA" id="ARBA00022723"/>
    </source>
</evidence>
<dbReference type="Proteomes" id="UP000076722">
    <property type="component" value="Unassembled WGS sequence"/>
</dbReference>
<dbReference type="PANTHER" id="PTHR23092">
    <property type="entry name" value="POLY(A) RNA POLYMERASE"/>
    <property type="match status" value="1"/>
</dbReference>
<evidence type="ECO:0000259" key="8">
    <source>
        <dbReference type="Pfam" id="PF03828"/>
    </source>
</evidence>
<organism evidence="10 11">
    <name type="scientific">Sistotremastrum niveocremeum HHB9708</name>
    <dbReference type="NCBI Taxonomy" id="1314777"/>
    <lineage>
        <taxon>Eukaryota</taxon>
        <taxon>Fungi</taxon>
        <taxon>Dikarya</taxon>
        <taxon>Basidiomycota</taxon>
        <taxon>Agaricomycotina</taxon>
        <taxon>Agaricomycetes</taxon>
        <taxon>Sistotremastrales</taxon>
        <taxon>Sistotremastraceae</taxon>
        <taxon>Sertulicium</taxon>
        <taxon>Sertulicium niveocremeum</taxon>
    </lineage>
</organism>
<dbReference type="InterPro" id="IPR054708">
    <property type="entry name" value="MTPAP-like_central"/>
</dbReference>
<dbReference type="Gene3D" id="1.10.1410.10">
    <property type="match status" value="1"/>
</dbReference>
<keyword evidence="11" id="KW-1185">Reference proteome</keyword>
<evidence type="ECO:0000256" key="7">
    <source>
        <dbReference type="SAM" id="MobiDB-lite"/>
    </source>
</evidence>
<dbReference type="Pfam" id="PF03828">
    <property type="entry name" value="PAP_assoc"/>
    <property type="match status" value="1"/>
</dbReference>
<dbReference type="GO" id="GO:0003729">
    <property type="term" value="F:mRNA binding"/>
    <property type="evidence" value="ECO:0007669"/>
    <property type="project" value="TreeGrafter"/>
</dbReference>
<feature type="compositionally biased region" description="Low complexity" evidence="7">
    <location>
        <begin position="1"/>
        <end position="13"/>
    </location>
</feature>
<gene>
    <name evidence="10" type="ORF">SISNIDRAFT_416361</name>
</gene>
<dbReference type="Pfam" id="PF22600">
    <property type="entry name" value="MTPAP-like_central"/>
    <property type="match status" value="1"/>
</dbReference>
<evidence type="ECO:0000256" key="6">
    <source>
        <dbReference type="ARBA" id="ARBA00022842"/>
    </source>
</evidence>
<reference evidence="10 11" key="1">
    <citation type="journal article" date="2016" name="Mol. Biol. Evol.">
        <title>Comparative Genomics of Early-Diverging Mushroom-Forming Fungi Provides Insights into the Origins of Lignocellulose Decay Capabilities.</title>
        <authorList>
            <person name="Nagy L.G."/>
            <person name="Riley R."/>
            <person name="Tritt A."/>
            <person name="Adam C."/>
            <person name="Daum C."/>
            <person name="Floudas D."/>
            <person name="Sun H."/>
            <person name="Yadav J.S."/>
            <person name="Pangilinan J."/>
            <person name="Larsson K.H."/>
            <person name="Matsuura K."/>
            <person name="Barry K."/>
            <person name="Labutti K."/>
            <person name="Kuo R."/>
            <person name="Ohm R.A."/>
            <person name="Bhattacharya S.S."/>
            <person name="Shirouzu T."/>
            <person name="Yoshinaga Y."/>
            <person name="Martin F.M."/>
            <person name="Grigoriev I.V."/>
            <person name="Hibbett D.S."/>
        </authorList>
    </citation>
    <scope>NUCLEOTIDE SEQUENCE [LARGE SCALE GENOMIC DNA]</scope>
    <source>
        <strain evidence="10 11">HHB9708</strain>
    </source>
</reference>
<evidence type="ECO:0000256" key="1">
    <source>
        <dbReference type="ARBA" id="ARBA00001936"/>
    </source>
</evidence>
<dbReference type="GO" id="GO:0046872">
    <property type="term" value="F:metal ion binding"/>
    <property type="evidence" value="ECO:0007669"/>
    <property type="project" value="UniProtKB-KW"/>
</dbReference>
<feature type="compositionally biased region" description="Low complexity" evidence="7">
    <location>
        <begin position="23"/>
        <end position="35"/>
    </location>
</feature>
<dbReference type="AlphaFoldDB" id="A0A164QWE5"/>
<dbReference type="CDD" id="cd05402">
    <property type="entry name" value="NT_PAP_TUTase"/>
    <property type="match status" value="1"/>
</dbReference>
<dbReference type="PANTHER" id="PTHR23092:SF15">
    <property type="entry name" value="INACTIVE NON-CANONICAL POLY(A) RNA POLYMERASE PROTEIN TRF4-2-RELATED"/>
    <property type="match status" value="1"/>
</dbReference>
<comment type="similarity">
    <text evidence="2">Belongs to the DNA polymerase type-B-like family.</text>
</comment>
<keyword evidence="6" id="KW-0460">Magnesium</keyword>
<dbReference type="GO" id="GO:1990817">
    <property type="term" value="F:poly(A) RNA polymerase activity"/>
    <property type="evidence" value="ECO:0007669"/>
    <property type="project" value="UniProtKB-EC"/>
</dbReference>
<keyword evidence="4 10" id="KW-0808">Transferase</keyword>
<dbReference type="GO" id="GO:0031123">
    <property type="term" value="P:RNA 3'-end processing"/>
    <property type="evidence" value="ECO:0007669"/>
    <property type="project" value="UniProtKB-ARBA"/>
</dbReference>
<feature type="domain" description="Poly(A) RNA polymerase mitochondrial-like central palm" evidence="9">
    <location>
        <begin position="98"/>
        <end position="230"/>
    </location>
</feature>
<evidence type="ECO:0000313" key="10">
    <source>
        <dbReference type="EMBL" id="KZS90028.1"/>
    </source>
</evidence>
<evidence type="ECO:0000256" key="2">
    <source>
        <dbReference type="ARBA" id="ARBA00008593"/>
    </source>
</evidence>
<feature type="domain" description="PAP-associated" evidence="8">
    <location>
        <begin position="290"/>
        <end position="348"/>
    </location>
</feature>
<keyword evidence="5" id="KW-0479">Metal-binding</keyword>
<dbReference type="EC" id="2.7.7.19" evidence="3"/>
<comment type="cofactor">
    <cofactor evidence="1">
        <name>Mn(2+)</name>
        <dbReference type="ChEBI" id="CHEBI:29035"/>
    </cofactor>
</comment>
<dbReference type="SUPFAM" id="SSF81301">
    <property type="entry name" value="Nucleotidyltransferase"/>
    <property type="match status" value="1"/>
</dbReference>
<evidence type="ECO:0000256" key="3">
    <source>
        <dbReference type="ARBA" id="ARBA00012388"/>
    </source>
</evidence>
<dbReference type="GO" id="GO:0005730">
    <property type="term" value="C:nucleolus"/>
    <property type="evidence" value="ECO:0007669"/>
    <property type="project" value="TreeGrafter"/>
</dbReference>
<dbReference type="SUPFAM" id="SSF81631">
    <property type="entry name" value="PAP/OAS1 substrate-binding domain"/>
    <property type="match status" value="1"/>
</dbReference>
<dbReference type="Gene3D" id="3.30.460.10">
    <property type="entry name" value="Beta Polymerase, domain 2"/>
    <property type="match status" value="1"/>
</dbReference>
<feature type="region of interest" description="Disordered" evidence="7">
    <location>
        <begin position="1"/>
        <end position="77"/>
    </location>
</feature>
<dbReference type="FunFam" id="3.30.460.10:FF:000006">
    <property type="entry name" value="non-canonical poly(A) RNA polymerase PAPD5"/>
    <property type="match status" value="1"/>
</dbReference>
<dbReference type="InterPro" id="IPR002058">
    <property type="entry name" value="PAP_assoc"/>
</dbReference>
<dbReference type="EMBL" id="KV419424">
    <property type="protein sequence ID" value="KZS90028.1"/>
    <property type="molecule type" value="Genomic_DNA"/>
</dbReference>
<dbReference type="STRING" id="1314777.A0A164QWE5"/>
<dbReference type="InterPro" id="IPR045862">
    <property type="entry name" value="Trf4-like"/>
</dbReference>
<dbReference type="GO" id="GO:0071035">
    <property type="term" value="P:nuclear polyadenylation-dependent rRNA catabolic process"/>
    <property type="evidence" value="ECO:0007669"/>
    <property type="project" value="UniProtKB-ARBA"/>
</dbReference>
<evidence type="ECO:0000259" key="9">
    <source>
        <dbReference type="Pfam" id="PF22600"/>
    </source>
</evidence>
<dbReference type="InterPro" id="IPR043519">
    <property type="entry name" value="NT_sf"/>
</dbReference>
<evidence type="ECO:0000256" key="4">
    <source>
        <dbReference type="ARBA" id="ARBA00022679"/>
    </source>
</evidence>